<evidence type="ECO:0000313" key="1">
    <source>
        <dbReference type="EMBL" id="WBP89073.1"/>
    </source>
</evidence>
<dbReference type="InterPro" id="IPR036259">
    <property type="entry name" value="MFS_trans_sf"/>
</dbReference>
<dbReference type="Proteomes" id="UP001212821">
    <property type="component" value="Chromosome"/>
</dbReference>
<keyword evidence="2" id="KW-1185">Reference proteome</keyword>
<name>A0ABY7Q8P2_9ACTN</name>
<gene>
    <name evidence="1" type="ORF">O1G21_26695</name>
</gene>
<evidence type="ECO:0000313" key="2">
    <source>
        <dbReference type="Proteomes" id="UP001212821"/>
    </source>
</evidence>
<proteinExistence type="predicted"/>
<dbReference type="RefSeq" id="WP_270147188.1">
    <property type="nucleotide sequence ID" value="NZ_CP115450.1"/>
</dbReference>
<reference evidence="2" key="1">
    <citation type="submission" date="2022-12" db="EMBL/GenBank/DDBJ databases">
        <authorList>
            <person name="Mo P."/>
        </authorList>
    </citation>
    <scope>NUCLEOTIDE SEQUENCE [LARGE SCALE GENOMIC DNA]</scope>
    <source>
        <strain evidence="2">HUAS 3-15</strain>
    </source>
</reference>
<dbReference type="EMBL" id="CP115450">
    <property type="protein sequence ID" value="WBP89073.1"/>
    <property type="molecule type" value="Genomic_DNA"/>
</dbReference>
<organism evidence="1 2">
    <name type="scientific">Kitasatospora cathayae</name>
    <dbReference type="NCBI Taxonomy" id="3004092"/>
    <lineage>
        <taxon>Bacteria</taxon>
        <taxon>Bacillati</taxon>
        <taxon>Actinomycetota</taxon>
        <taxon>Actinomycetes</taxon>
        <taxon>Kitasatosporales</taxon>
        <taxon>Streptomycetaceae</taxon>
        <taxon>Kitasatospora</taxon>
    </lineage>
</organism>
<accession>A0ABY7Q8P2</accession>
<dbReference type="Gene3D" id="1.20.1250.20">
    <property type="entry name" value="MFS general substrate transporter like domains"/>
    <property type="match status" value="1"/>
</dbReference>
<sequence>MSNRVEARWKQLGYSTTRPAGSASTVKATTGDGSELELDISADGRATVQVDLGQYFRNSPSSNLGSPSRCPALITAVVTTAPEGSAGAAGGLLNAVRQVGATVGVAVTGAFVGGSTGGLAAAMLLPAAVCALSAVLVRRSRGAV</sequence>
<dbReference type="SUPFAM" id="SSF103473">
    <property type="entry name" value="MFS general substrate transporter"/>
    <property type="match status" value="1"/>
</dbReference>
<protein>
    <submittedName>
        <fullName evidence="1">Uncharacterized protein</fullName>
    </submittedName>
</protein>